<dbReference type="InterPro" id="IPR051060">
    <property type="entry name" value="Carbamoyltrans_HypF-like"/>
</dbReference>
<evidence type="ECO:0000256" key="2">
    <source>
        <dbReference type="ARBA" id="ARBA00008097"/>
    </source>
</evidence>
<dbReference type="SUPFAM" id="SSF54975">
    <property type="entry name" value="Acylphosphatase/BLUF domain-like"/>
    <property type="match status" value="1"/>
</dbReference>
<feature type="active site" evidence="9">
    <location>
        <position position="36"/>
    </location>
</feature>
<dbReference type="Gene3D" id="3.90.870.50">
    <property type="match status" value="1"/>
</dbReference>
<dbReference type="InterPro" id="IPR004421">
    <property type="entry name" value="Carbamoyltransferase_HypF"/>
</dbReference>
<keyword evidence="9" id="KW-0378">Hydrolase</keyword>
<dbReference type="Gene3D" id="3.30.420.360">
    <property type="match status" value="1"/>
</dbReference>
<dbReference type="GO" id="GO:0051604">
    <property type="term" value="P:protein maturation"/>
    <property type="evidence" value="ECO:0007669"/>
    <property type="project" value="TreeGrafter"/>
</dbReference>
<reference evidence="12" key="1">
    <citation type="submission" date="2024-05" db="EMBL/GenBank/DDBJ databases">
        <title>Planctomycetes of the genus Singulisphaera possess chitinolytic capabilities.</title>
        <authorList>
            <person name="Ivanova A."/>
        </authorList>
    </citation>
    <scope>NUCLEOTIDE SEQUENCE</scope>
    <source>
        <strain evidence="12">Ch08T</strain>
    </source>
</reference>
<dbReference type="InterPro" id="IPR006070">
    <property type="entry name" value="Sua5-like_dom"/>
</dbReference>
<evidence type="ECO:0000259" key="11">
    <source>
        <dbReference type="PROSITE" id="PS51163"/>
    </source>
</evidence>
<dbReference type="InterPro" id="IPR036046">
    <property type="entry name" value="Acylphosphatase-like_dom_sf"/>
</dbReference>
<dbReference type="EC" id="6.2.-.-" evidence="8"/>
<evidence type="ECO:0000256" key="8">
    <source>
        <dbReference type="PIRNR" id="PIRNR006256"/>
    </source>
</evidence>
<dbReference type="GO" id="GO:0016874">
    <property type="term" value="F:ligase activity"/>
    <property type="evidence" value="ECO:0007669"/>
    <property type="project" value="UniProtKB-UniRule"/>
</dbReference>
<dbReference type="GO" id="GO:0003725">
    <property type="term" value="F:double-stranded RNA binding"/>
    <property type="evidence" value="ECO:0007669"/>
    <property type="project" value="InterPro"/>
</dbReference>
<dbReference type="PANTHER" id="PTHR42959:SF1">
    <property type="entry name" value="CARBAMOYLTRANSFERASE HYPF"/>
    <property type="match status" value="1"/>
</dbReference>
<dbReference type="FunFam" id="3.30.420.40:FF:000124">
    <property type="entry name" value="Carbamoyltransferase HypF"/>
    <property type="match status" value="1"/>
</dbReference>
<dbReference type="GO" id="GO:0016743">
    <property type="term" value="F:carboxyl- or carbamoyltransferase activity"/>
    <property type="evidence" value="ECO:0007669"/>
    <property type="project" value="UniProtKB-UniRule"/>
</dbReference>
<evidence type="ECO:0000256" key="6">
    <source>
        <dbReference type="ARBA" id="ARBA00022833"/>
    </source>
</evidence>
<evidence type="ECO:0000256" key="9">
    <source>
        <dbReference type="PROSITE-ProRule" id="PRU00520"/>
    </source>
</evidence>
<dbReference type="NCBIfam" id="TIGR00143">
    <property type="entry name" value="hypF"/>
    <property type="match status" value="1"/>
</dbReference>
<evidence type="ECO:0000256" key="1">
    <source>
        <dbReference type="ARBA" id="ARBA00004711"/>
    </source>
</evidence>
<dbReference type="PIRSF" id="PIRSF006256">
    <property type="entry name" value="CMPcnvr_hdrg_mat"/>
    <property type="match status" value="1"/>
</dbReference>
<comment type="catalytic activity">
    <reaction evidence="7">
        <text>C-terminal L-cysteinyl-[HypE protein] + carbamoyl phosphate + ATP + H2O = C-terminal S-carboxamide-L-cysteinyl-[HypE protein] + AMP + phosphate + diphosphate + H(+)</text>
        <dbReference type="Rhea" id="RHEA:55636"/>
        <dbReference type="Rhea" id="RHEA-COMP:14247"/>
        <dbReference type="Rhea" id="RHEA-COMP:14392"/>
        <dbReference type="ChEBI" id="CHEBI:15377"/>
        <dbReference type="ChEBI" id="CHEBI:15378"/>
        <dbReference type="ChEBI" id="CHEBI:30616"/>
        <dbReference type="ChEBI" id="CHEBI:33019"/>
        <dbReference type="ChEBI" id="CHEBI:43474"/>
        <dbReference type="ChEBI" id="CHEBI:58228"/>
        <dbReference type="ChEBI" id="CHEBI:76913"/>
        <dbReference type="ChEBI" id="CHEBI:139126"/>
        <dbReference type="ChEBI" id="CHEBI:456215"/>
    </reaction>
</comment>
<evidence type="ECO:0000256" key="4">
    <source>
        <dbReference type="ARBA" id="ARBA00022723"/>
    </source>
</evidence>
<dbReference type="RefSeq" id="WP_406699267.1">
    <property type="nucleotide sequence ID" value="NZ_CP155447.1"/>
</dbReference>
<dbReference type="Pfam" id="PF07503">
    <property type="entry name" value="zf-HYPF"/>
    <property type="match status" value="2"/>
</dbReference>
<gene>
    <name evidence="12" type="primary">hypF</name>
    <name evidence="12" type="ORF">V5E97_10355</name>
</gene>
<accession>A0AAU7CMP2</accession>
<evidence type="ECO:0000256" key="3">
    <source>
        <dbReference type="ARBA" id="ARBA00022598"/>
    </source>
</evidence>
<dbReference type="Pfam" id="PF22521">
    <property type="entry name" value="HypF_C_2"/>
    <property type="match status" value="1"/>
</dbReference>
<protein>
    <recommendedName>
        <fullName evidence="8">Carbamoyltransferase</fullName>
        <ecNumber evidence="8">6.2.-.-</ecNumber>
    </recommendedName>
</protein>
<keyword evidence="5" id="KW-0863">Zinc-finger</keyword>
<keyword evidence="6" id="KW-0862">Zinc</keyword>
<keyword evidence="4" id="KW-0479">Metal-binding</keyword>
<feature type="domain" description="YrdC-like" evidence="11">
    <location>
        <begin position="200"/>
        <end position="386"/>
    </location>
</feature>
<proteinExistence type="inferred from homology"/>
<evidence type="ECO:0000313" key="12">
    <source>
        <dbReference type="EMBL" id="XBH06416.1"/>
    </source>
</evidence>
<dbReference type="InterPro" id="IPR011125">
    <property type="entry name" value="Znf_HypF"/>
</dbReference>
<dbReference type="EMBL" id="CP155447">
    <property type="protein sequence ID" value="XBH06416.1"/>
    <property type="molecule type" value="Genomic_DNA"/>
</dbReference>
<dbReference type="Gene3D" id="3.30.420.40">
    <property type="match status" value="1"/>
</dbReference>
<dbReference type="Pfam" id="PF00708">
    <property type="entry name" value="Acylphosphatase"/>
    <property type="match status" value="1"/>
</dbReference>
<dbReference type="InterPro" id="IPR001792">
    <property type="entry name" value="Acylphosphatase-like_dom"/>
</dbReference>
<dbReference type="PANTHER" id="PTHR42959">
    <property type="entry name" value="CARBAMOYLTRANSFERASE"/>
    <property type="match status" value="1"/>
</dbReference>
<dbReference type="GO" id="GO:0003998">
    <property type="term" value="F:acylphosphatase activity"/>
    <property type="evidence" value="ECO:0007669"/>
    <property type="project" value="UniProtKB-EC"/>
</dbReference>
<dbReference type="Pfam" id="PF01300">
    <property type="entry name" value="Sua5_yciO_yrdC"/>
    <property type="match status" value="1"/>
</dbReference>
<evidence type="ECO:0000256" key="7">
    <source>
        <dbReference type="ARBA" id="ARBA00048220"/>
    </source>
</evidence>
<organism evidence="12">
    <name type="scientific">Singulisphaera sp. Ch08</name>
    <dbReference type="NCBI Taxonomy" id="3120278"/>
    <lineage>
        <taxon>Bacteria</taxon>
        <taxon>Pseudomonadati</taxon>
        <taxon>Planctomycetota</taxon>
        <taxon>Planctomycetia</taxon>
        <taxon>Isosphaerales</taxon>
        <taxon>Isosphaeraceae</taxon>
        <taxon>Singulisphaera</taxon>
    </lineage>
</organism>
<comment type="pathway">
    <text evidence="1">Protein modification; [NiFe] hydrogenase maturation.</text>
</comment>
<comment type="similarity">
    <text evidence="2 8">Belongs to the carbamoyltransferase HypF family.</text>
</comment>
<name>A0AAU7CMP2_9BACT</name>
<dbReference type="GO" id="GO:0008270">
    <property type="term" value="F:zinc ion binding"/>
    <property type="evidence" value="ECO:0007669"/>
    <property type="project" value="UniProtKB-KW"/>
</dbReference>
<dbReference type="InterPro" id="IPR017945">
    <property type="entry name" value="DHBP_synth_RibB-like_a/b_dom"/>
</dbReference>
<dbReference type="InterPro" id="IPR055128">
    <property type="entry name" value="HypF_C_2"/>
</dbReference>
<dbReference type="SUPFAM" id="SSF55821">
    <property type="entry name" value="YrdC/RibB"/>
    <property type="match status" value="1"/>
</dbReference>
<comment type="catalytic activity">
    <reaction evidence="9">
        <text>an acyl phosphate + H2O = a carboxylate + phosphate + H(+)</text>
        <dbReference type="Rhea" id="RHEA:14965"/>
        <dbReference type="ChEBI" id="CHEBI:15377"/>
        <dbReference type="ChEBI" id="CHEBI:15378"/>
        <dbReference type="ChEBI" id="CHEBI:29067"/>
        <dbReference type="ChEBI" id="CHEBI:43474"/>
        <dbReference type="ChEBI" id="CHEBI:59918"/>
        <dbReference type="EC" id="3.6.1.7"/>
    </reaction>
</comment>
<feature type="active site" evidence="9">
    <location>
        <position position="18"/>
    </location>
</feature>
<dbReference type="PROSITE" id="PS51163">
    <property type="entry name" value="YRDC"/>
    <property type="match status" value="1"/>
</dbReference>
<dbReference type="InterPro" id="IPR041440">
    <property type="entry name" value="HypF_C"/>
</dbReference>
<keyword evidence="3 12" id="KW-0436">Ligase</keyword>
<dbReference type="PROSITE" id="PS51160">
    <property type="entry name" value="ACYLPHOSPHATASE_3"/>
    <property type="match status" value="1"/>
</dbReference>
<dbReference type="Pfam" id="PF17788">
    <property type="entry name" value="HypF_C"/>
    <property type="match status" value="1"/>
</dbReference>
<sequence length="760" mass="83019">MERRAISISGIVQGVGLRPFVFGLASQFGLRGFVKNQTGGVLIEVEGEDRSVDGFFVSLMNRPPPLAQFEEVTCKSCLPRNDICFRIESSSADATSLIFPSPDVATCDDCLAELFDPRDRRFRYPFLNCTNCGPRFTIIRNAPYDRERTTMESFVMCAECRAEYEDPHNRRFHAEPIACATCGPRLQAVDAHGESFASGEDSLAAAVAALRQGRIVALKGLGGYHLACLATDARSVAELRERKQRDAKPFALMVGDLAGACRIAEISTSEEALLQSRRRPIVLLRRRPGTDVVDAVAPGNRDLGVMLPYTPLHHLLLRSLEPTPLVMTSGNRSDEPIAFEDDDARERLSGIADLYLNHDRPIHMRCDDSVTRIVDGKELPLRRSRGHAPQPLNLPVACRRPTLALGGQLKATFALGRGRYAVLSHHLGDLDHYEAYRAYVEAIAHYERLFAFEPELIAHDLHPDYASTRYAAERGRSVPLLAVQHHHAHVASCMAEHGLDEPVIGVAFDGTGYGTDGAVWGGEFLTGDFRAFRRAAHFRYVAMPGGEQAIREPWRMACAHLADAGQDGSAWFDRIQRPALRVVQQQLERRFNAPMTSSVGRLFDAVAALAGVGDRVRFEGEAAIALEGVASGTPAEHAYPFAIQPGPSLVVDTRPLIAAVVDDLRAGCKAARIGRRFHSTLVDLIAQVCGRLAAENGLGAVVLSGGVFMNVLLTAETVARLTEDGFRVYRHQRVPPNDGGLCLGQLAIAAAWQESGLVLG</sequence>
<evidence type="ECO:0000259" key="10">
    <source>
        <dbReference type="PROSITE" id="PS51160"/>
    </source>
</evidence>
<feature type="domain" description="Acylphosphatase-like" evidence="10">
    <location>
        <begin position="3"/>
        <end position="89"/>
    </location>
</feature>
<dbReference type="AlphaFoldDB" id="A0AAU7CMP2"/>
<evidence type="ECO:0000256" key="5">
    <source>
        <dbReference type="ARBA" id="ARBA00022771"/>
    </source>
</evidence>
<dbReference type="Gene3D" id="3.30.110.120">
    <property type="match status" value="1"/>
</dbReference>